<dbReference type="GeneID" id="28985098"/>
<gene>
    <name evidence="3" type="ORF">CC85DRAFT_289085</name>
</gene>
<keyword evidence="2" id="KW-0472">Membrane</keyword>
<proteinExistence type="predicted"/>
<feature type="compositionally biased region" description="Basic and acidic residues" evidence="1">
    <location>
        <begin position="31"/>
        <end position="49"/>
    </location>
</feature>
<organism evidence="3 4">
    <name type="scientific">Cutaneotrichosporon oleaginosum</name>
    <dbReference type="NCBI Taxonomy" id="879819"/>
    <lineage>
        <taxon>Eukaryota</taxon>
        <taxon>Fungi</taxon>
        <taxon>Dikarya</taxon>
        <taxon>Basidiomycota</taxon>
        <taxon>Agaricomycotina</taxon>
        <taxon>Tremellomycetes</taxon>
        <taxon>Trichosporonales</taxon>
        <taxon>Trichosporonaceae</taxon>
        <taxon>Cutaneotrichosporon</taxon>
    </lineage>
</organism>
<feature type="transmembrane region" description="Helical" evidence="2">
    <location>
        <begin position="61"/>
        <end position="78"/>
    </location>
</feature>
<dbReference type="EMBL" id="KQ087278">
    <property type="protein sequence ID" value="KLT38893.1"/>
    <property type="molecule type" value="Genomic_DNA"/>
</dbReference>
<evidence type="ECO:0000256" key="2">
    <source>
        <dbReference type="SAM" id="Phobius"/>
    </source>
</evidence>
<name>A0A0J0XCW0_9TREE</name>
<dbReference type="RefSeq" id="XP_018275384.1">
    <property type="nucleotide sequence ID" value="XM_018424495.1"/>
</dbReference>
<keyword evidence="2" id="KW-0812">Transmembrane</keyword>
<accession>A0A0J0XCW0</accession>
<evidence type="ECO:0000313" key="3">
    <source>
        <dbReference type="EMBL" id="KLT38893.1"/>
    </source>
</evidence>
<sequence length="92" mass="9958">MLSTTRVGAIAMKASRPLRAQVGLRCISSKGDSRAPDIEGVDPRFPGESEGLQRRSLKMRYATWAGAIVAGGVAYFMWSGMNPDKAKQKVQS</sequence>
<reference evidence="3 4" key="1">
    <citation type="submission" date="2015-03" db="EMBL/GenBank/DDBJ databases">
        <title>Genomics and transcriptomics of the oil-accumulating basidiomycete yeast T. oleaginosus allow insights into substrate utilization and the diverse evolutionary trajectories of mating systems in fungi.</title>
        <authorList>
            <consortium name="DOE Joint Genome Institute"/>
            <person name="Kourist R."/>
            <person name="Kracht O."/>
            <person name="Bracharz F."/>
            <person name="Lipzen A."/>
            <person name="Nolan M."/>
            <person name="Ohm R."/>
            <person name="Grigoriev I."/>
            <person name="Sun S."/>
            <person name="Heitman J."/>
            <person name="Bruck T."/>
            <person name="Nowrousian M."/>
        </authorList>
    </citation>
    <scope>NUCLEOTIDE SEQUENCE [LARGE SCALE GENOMIC DNA]</scope>
    <source>
        <strain evidence="3 4">IBC0246</strain>
    </source>
</reference>
<evidence type="ECO:0000256" key="1">
    <source>
        <dbReference type="SAM" id="MobiDB-lite"/>
    </source>
</evidence>
<protein>
    <submittedName>
        <fullName evidence="3">Uncharacterized protein</fullName>
    </submittedName>
</protein>
<dbReference type="Proteomes" id="UP000053611">
    <property type="component" value="Unassembled WGS sequence"/>
</dbReference>
<dbReference type="AlphaFoldDB" id="A0A0J0XCW0"/>
<keyword evidence="2" id="KW-1133">Transmembrane helix</keyword>
<evidence type="ECO:0000313" key="4">
    <source>
        <dbReference type="Proteomes" id="UP000053611"/>
    </source>
</evidence>
<keyword evidence="4" id="KW-1185">Reference proteome</keyword>
<feature type="region of interest" description="Disordered" evidence="1">
    <location>
        <begin position="30"/>
        <end position="49"/>
    </location>
</feature>